<dbReference type="PANTHER" id="PTHR11365:SF23">
    <property type="entry name" value="HYPOTHETICAL 5-OXOPROLINASE (EUROFUNG)-RELATED"/>
    <property type="match status" value="1"/>
</dbReference>
<gene>
    <name evidence="3" type="ORF">IPA_07940</name>
</gene>
<dbReference type="GO" id="GO:0017168">
    <property type="term" value="F:5-oxoprolinase (ATP-hydrolyzing) activity"/>
    <property type="evidence" value="ECO:0007669"/>
    <property type="project" value="TreeGrafter"/>
</dbReference>
<feature type="domain" description="Hydantoinase A/oxoprolinase" evidence="1">
    <location>
        <begin position="197"/>
        <end position="488"/>
    </location>
</feature>
<dbReference type="Pfam" id="PF05378">
    <property type="entry name" value="Hydant_A_N"/>
    <property type="match status" value="1"/>
</dbReference>
<dbReference type="InterPro" id="IPR045079">
    <property type="entry name" value="Oxoprolinase-like"/>
</dbReference>
<accession>A0A977K9Z4</accession>
<dbReference type="PANTHER" id="PTHR11365">
    <property type="entry name" value="5-OXOPROLINASE RELATED"/>
    <property type="match status" value="1"/>
</dbReference>
<dbReference type="Pfam" id="PF01968">
    <property type="entry name" value="Hydantoinase_A"/>
    <property type="match status" value="1"/>
</dbReference>
<organism evidence="3 4">
    <name type="scientific">Ignicoccus pacificus DSM 13166</name>
    <dbReference type="NCBI Taxonomy" id="940294"/>
    <lineage>
        <taxon>Archaea</taxon>
        <taxon>Thermoproteota</taxon>
        <taxon>Thermoprotei</taxon>
        <taxon>Desulfurococcales</taxon>
        <taxon>Desulfurococcaceae</taxon>
        <taxon>Ignicoccus</taxon>
    </lineage>
</organism>
<dbReference type="GO" id="GO:0006749">
    <property type="term" value="P:glutathione metabolic process"/>
    <property type="evidence" value="ECO:0007669"/>
    <property type="project" value="TreeGrafter"/>
</dbReference>
<dbReference type="InterPro" id="IPR002821">
    <property type="entry name" value="Hydantoinase_A"/>
</dbReference>
<evidence type="ECO:0000313" key="3">
    <source>
        <dbReference type="EMBL" id="UXD21777.1"/>
    </source>
</evidence>
<keyword evidence="4" id="KW-1185">Reference proteome</keyword>
<feature type="domain" description="Hydantoinase/oxoprolinase N-terminal" evidence="2">
    <location>
        <begin position="3"/>
        <end position="178"/>
    </location>
</feature>
<reference evidence="3" key="1">
    <citation type="submission" date="2013-11" db="EMBL/GenBank/DDBJ databases">
        <title>Comparative genomics of Ignicoccus.</title>
        <authorList>
            <person name="Podar M."/>
        </authorList>
    </citation>
    <scope>NUCLEOTIDE SEQUENCE</scope>
    <source>
        <strain evidence="3">DSM 13166</strain>
    </source>
</reference>
<evidence type="ECO:0000259" key="1">
    <source>
        <dbReference type="Pfam" id="PF01968"/>
    </source>
</evidence>
<protein>
    <recommendedName>
        <fullName evidence="5">N-methylhydantoinase A</fullName>
    </recommendedName>
</protein>
<dbReference type="AlphaFoldDB" id="A0A977K9Z4"/>
<dbReference type="InterPro" id="IPR008040">
    <property type="entry name" value="Hydant_A_N"/>
</dbReference>
<dbReference type="InterPro" id="IPR043129">
    <property type="entry name" value="ATPase_NBD"/>
</dbReference>
<proteinExistence type="predicted"/>
<dbReference type="SUPFAM" id="SSF53067">
    <property type="entry name" value="Actin-like ATPase domain"/>
    <property type="match status" value="1"/>
</dbReference>
<evidence type="ECO:0008006" key="5">
    <source>
        <dbReference type="Google" id="ProtNLM"/>
    </source>
</evidence>
<dbReference type="KEGG" id="ipc:IPA_07940"/>
<name>A0A977K9Z4_9CREN</name>
<dbReference type="Proteomes" id="UP001063698">
    <property type="component" value="Chromosome"/>
</dbReference>
<dbReference type="GO" id="GO:0005829">
    <property type="term" value="C:cytosol"/>
    <property type="evidence" value="ECO:0007669"/>
    <property type="project" value="TreeGrafter"/>
</dbReference>
<sequence length="666" mass="73001">MWRVAVDVGGTFTDLFAVHTSGEFRRVKVLSVPDAPERGVINAIKKFLEEGIDPKEIGLVIHATTIATNAFLGQKKLKPAKVSLITTKGFEDVIEIQRQKRPKLYDFVGRKPKPLVPPELRFGVEERTTHTGEVLKGVNEKEILDLIPQLEGVVAVCFLHSYANPSNEKKVKEILEKAGFVVVTSYESVMERREYERFSTTIINAALKPLVASYIMRLENELRELGIEAPLFIVSSSGGLISVEEAIRRPGQLVESGPAGGAVGAAKYSERLGVEEILAFDMGGTTAKAAVAMKGEPMLTYEYEVGGEVHAGRLVKGSGYPIRYPFVDLAEVSAGGGTIAWAEEGVLRVGPISAGASPGPACYGLGGEEPTVTDADLILGRLPEELPSGLKLRKDLAMIAYAKLAYKLNSNAMDVAKAVIEGITEEMARAIRIVTVERGLDPADMVMVAYGGMGPLHGPELASYLGMKEVLIPPGAGVFTALGMLNTDAKYILSKTAVKNVKEDLEPLYLELEAEARERLSEAGLEVDLIKRTAEVRYQGQGWTLEVEVPRPYDPSKVARAFEELHERRYGFTLEDEIVVETIRVTAIHKIKPINLVPKRVRPEEVGETEMWVLGEGWVKGKVYKRFYEGEVEGPALVVDYDTTILIPPKWRAKALEDGSLYLKRS</sequence>
<evidence type="ECO:0000259" key="2">
    <source>
        <dbReference type="Pfam" id="PF05378"/>
    </source>
</evidence>
<dbReference type="EMBL" id="CP006868">
    <property type="protein sequence ID" value="UXD21777.1"/>
    <property type="molecule type" value="Genomic_DNA"/>
</dbReference>
<evidence type="ECO:0000313" key="4">
    <source>
        <dbReference type="Proteomes" id="UP001063698"/>
    </source>
</evidence>